<evidence type="ECO:0000313" key="5">
    <source>
        <dbReference type="EMBL" id="RFB04369.1"/>
    </source>
</evidence>
<evidence type="ECO:0000256" key="2">
    <source>
        <dbReference type="ARBA" id="ARBA00022723"/>
    </source>
</evidence>
<dbReference type="GO" id="GO:0046854">
    <property type="term" value="P:phosphatidylinositol phosphate biosynthetic process"/>
    <property type="evidence" value="ECO:0007669"/>
    <property type="project" value="InterPro"/>
</dbReference>
<keyword evidence="6" id="KW-1185">Reference proteome</keyword>
<feature type="binding site" evidence="4">
    <location>
        <position position="218"/>
    </location>
    <ligand>
        <name>Mg(2+)</name>
        <dbReference type="ChEBI" id="CHEBI:18420"/>
        <label>1</label>
        <note>catalytic</note>
    </ligand>
</feature>
<dbReference type="Proteomes" id="UP000264589">
    <property type="component" value="Unassembled WGS sequence"/>
</dbReference>
<organism evidence="5 6">
    <name type="scientific">Parvularcula marina</name>
    <dbReference type="NCBI Taxonomy" id="2292771"/>
    <lineage>
        <taxon>Bacteria</taxon>
        <taxon>Pseudomonadati</taxon>
        <taxon>Pseudomonadota</taxon>
        <taxon>Alphaproteobacteria</taxon>
        <taxon>Parvularculales</taxon>
        <taxon>Parvularculaceae</taxon>
        <taxon>Parvularcula</taxon>
    </lineage>
</organism>
<accession>A0A371RFZ7</accession>
<keyword evidence="2 4" id="KW-0479">Metal-binding</keyword>
<dbReference type="Gene3D" id="3.40.190.80">
    <property type="match status" value="1"/>
</dbReference>
<feature type="binding site" evidence="4">
    <location>
        <position position="97"/>
    </location>
    <ligand>
        <name>Mg(2+)</name>
        <dbReference type="ChEBI" id="CHEBI:18420"/>
        <label>1</label>
        <note>catalytic</note>
    </ligand>
</feature>
<dbReference type="InterPro" id="IPR000760">
    <property type="entry name" value="Inositol_monophosphatase-like"/>
</dbReference>
<dbReference type="PROSITE" id="PS00630">
    <property type="entry name" value="IMP_2"/>
    <property type="match status" value="1"/>
</dbReference>
<dbReference type="GO" id="GO:0006020">
    <property type="term" value="P:inositol metabolic process"/>
    <property type="evidence" value="ECO:0007669"/>
    <property type="project" value="TreeGrafter"/>
</dbReference>
<evidence type="ECO:0000256" key="1">
    <source>
        <dbReference type="ARBA" id="ARBA00009759"/>
    </source>
</evidence>
<evidence type="ECO:0000256" key="3">
    <source>
        <dbReference type="ARBA" id="ARBA00022842"/>
    </source>
</evidence>
<dbReference type="GO" id="GO:0008934">
    <property type="term" value="F:inositol monophosphate 1-phosphatase activity"/>
    <property type="evidence" value="ECO:0007669"/>
    <property type="project" value="TreeGrafter"/>
</dbReference>
<comment type="caution">
    <text evidence="5">The sequence shown here is derived from an EMBL/GenBank/DDBJ whole genome shotgun (WGS) entry which is preliminary data.</text>
</comment>
<dbReference type="Gene3D" id="3.30.540.10">
    <property type="entry name" value="Fructose-1,6-Bisphosphatase, subunit A, domain 1"/>
    <property type="match status" value="1"/>
</dbReference>
<evidence type="ECO:0000313" key="6">
    <source>
        <dbReference type="Proteomes" id="UP000264589"/>
    </source>
</evidence>
<name>A0A371RFZ7_9PROT</name>
<dbReference type="AlphaFoldDB" id="A0A371RFZ7"/>
<keyword evidence="3 4" id="KW-0460">Magnesium</keyword>
<dbReference type="GO" id="GO:0046872">
    <property type="term" value="F:metal ion binding"/>
    <property type="evidence" value="ECO:0007669"/>
    <property type="project" value="UniProtKB-KW"/>
</dbReference>
<reference evidence="5 6" key="1">
    <citation type="submission" date="2018-08" db="EMBL/GenBank/DDBJ databases">
        <title>Parvularcula sp. SM1705, isolated from surface water of the South Sea China.</title>
        <authorList>
            <person name="Sun L."/>
        </authorList>
    </citation>
    <scope>NUCLEOTIDE SEQUENCE [LARGE SCALE GENOMIC DNA]</scope>
    <source>
        <strain evidence="5 6">SM1705</strain>
    </source>
</reference>
<dbReference type="InParanoid" id="A0A371RFZ7"/>
<dbReference type="PANTHER" id="PTHR20854:SF4">
    <property type="entry name" value="INOSITOL-1-MONOPHOSPHATASE-RELATED"/>
    <property type="match status" value="1"/>
</dbReference>
<feature type="binding site" evidence="4">
    <location>
        <position position="94"/>
    </location>
    <ligand>
        <name>Mg(2+)</name>
        <dbReference type="ChEBI" id="CHEBI:18420"/>
        <label>1</label>
        <note>catalytic</note>
    </ligand>
</feature>
<dbReference type="OrthoDB" id="9785695at2"/>
<comment type="similarity">
    <text evidence="1">Belongs to the inositol monophosphatase superfamily.</text>
</comment>
<protein>
    <submittedName>
        <fullName evidence="5">Inositol monophosphatase</fullName>
    </submittedName>
</protein>
<dbReference type="GO" id="GO:0007165">
    <property type="term" value="P:signal transduction"/>
    <property type="evidence" value="ECO:0007669"/>
    <property type="project" value="TreeGrafter"/>
</dbReference>
<dbReference type="PANTHER" id="PTHR20854">
    <property type="entry name" value="INOSITOL MONOPHOSPHATASE"/>
    <property type="match status" value="1"/>
</dbReference>
<dbReference type="SUPFAM" id="SSF56655">
    <property type="entry name" value="Carbohydrate phosphatase"/>
    <property type="match status" value="1"/>
</dbReference>
<sequence length="269" mass="28995">MMNDGLIEEVTGLMRQAAAELILPRYLQLETHEIDTKTSPTDLVTIADREAEEWLTPRLMEVLPGSVVVGEEAASADPSVLDRLSGEAPVWLVDPVDGTANFVEGKREFGVMVALVEGGLTRAGFIFAPVENVMAIAVRGEGATLDGEAIHGRKNVPFSEAFGDYSSKYVKPPLREHLSAAVLTSAGTSQKHCSAYAYLDCARGQIDYVLQFLMSPWDHAAGGLMVEEAGGALRFLDDGAAYHPVPRAPRAALACGDAEMWQTYREAVT</sequence>
<evidence type="ECO:0000256" key="4">
    <source>
        <dbReference type="PIRSR" id="PIRSR600760-2"/>
    </source>
</evidence>
<dbReference type="InterPro" id="IPR020550">
    <property type="entry name" value="Inositol_monophosphatase_CS"/>
</dbReference>
<dbReference type="PRINTS" id="PR00377">
    <property type="entry name" value="IMPHPHTASES"/>
</dbReference>
<dbReference type="Pfam" id="PF00459">
    <property type="entry name" value="Inositol_P"/>
    <property type="match status" value="1"/>
</dbReference>
<proteinExistence type="inferred from homology"/>
<dbReference type="RefSeq" id="WP_116391002.1">
    <property type="nucleotide sequence ID" value="NZ_QUQO01000001.1"/>
</dbReference>
<feature type="binding site" evidence="4">
    <location>
        <position position="71"/>
    </location>
    <ligand>
        <name>Mg(2+)</name>
        <dbReference type="ChEBI" id="CHEBI:18420"/>
        <label>1</label>
        <note>catalytic</note>
    </ligand>
</feature>
<comment type="cofactor">
    <cofactor evidence="4">
        <name>Mg(2+)</name>
        <dbReference type="ChEBI" id="CHEBI:18420"/>
    </cofactor>
</comment>
<dbReference type="EMBL" id="QUQO01000001">
    <property type="protein sequence ID" value="RFB04369.1"/>
    <property type="molecule type" value="Genomic_DNA"/>
</dbReference>
<gene>
    <name evidence="5" type="ORF">DX908_03160</name>
</gene>